<dbReference type="InterPro" id="IPR001810">
    <property type="entry name" value="F-box_dom"/>
</dbReference>
<dbReference type="OrthoDB" id="45365at2759"/>
<dbReference type="InterPro" id="IPR057499">
    <property type="entry name" value="Kelch_FKB95"/>
</dbReference>
<feature type="domain" description="F-box" evidence="1">
    <location>
        <begin position="29"/>
        <end position="74"/>
    </location>
</feature>
<dbReference type="InterPro" id="IPR050354">
    <property type="entry name" value="F-box/kelch-repeat_ARATH"/>
</dbReference>
<gene>
    <name evidence="2" type="ORF">MERR_LOCUS1050</name>
</gene>
<dbReference type="EMBL" id="CACVBM020000066">
    <property type="protein sequence ID" value="CAA7013816.1"/>
    <property type="molecule type" value="Genomic_DNA"/>
</dbReference>
<comment type="caution">
    <text evidence="2">The sequence shown here is derived from an EMBL/GenBank/DDBJ whole genome shotgun (WGS) entry which is preliminary data.</text>
</comment>
<dbReference type="PANTHER" id="PTHR24414">
    <property type="entry name" value="F-BOX/KELCH-REPEAT PROTEIN SKIP4"/>
    <property type="match status" value="1"/>
</dbReference>
<proteinExistence type="predicted"/>
<dbReference type="InterPro" id="IPR006652">
    <property type="entry name" value="Kelch_1"/>
</dbReference>
<name>A0A6D2HDI2_9BRAS</name>
<dbReference type="Pfam" id="PF25210">
    <property type="entry name" value="Kelch_FKB95"/>
    <property type="match status" value="1"/>
</dbReference>
<dbReference type="InterPro" id="IPR015915">
    <property type="entry name" value="Kelch-typ_b-propeller"/>
</dbReference>
<reference evidence="2" key="1">
    <citation type="submission" date="2020-01" db="EMBL/GenBank/DDBJ databases">
        <authorList>
            <person name="Mishra B."/>
        </authorList>
    </citation>
    <scope>NUCLEOTIDE SEQUENCE [LARGE SCALE GENOMIC DNA]</scope>
</reference>
<keyword evidence="3" id="KW-1185">Reference proteome</keyword>
<dbReference type="SMART" id="SM00612">
    <property type="entry name" value="Kelch"/>
    <property type="match status" value="2"/>
</dbReference>
<dbReference type="SUPFAM" id="SSF81383">
    <property type="entry name" value="F-box domain"/>
    <property type="match status" value="1"/>
</dbReference>
<dbReference type="SUPFAM" id="SSF117281">
    <property type="entry name" value="Kelch motif"/>
    <property type="match status" value="1"/>
</dbReference>
<dbReference type="PANTHER" id="PTHR24414:SF115">
    <property type="entry name" value="F-BOX DOMAIN-CONTAINING PROTEIN"/>
    <property type="match status" value="1"/>
</dbReference>
<organism evidence="2 3">
    <name type="scientific">Microthlaspi erraticum</name>
    <dbReference type="NCBI Taxonomy" id="1685480"/>
    <lineage>
        <taxon>Eukaryota</taxon>
        <taxon>Viridiplantae</taxon>
        <taxon>Streptophyta</taxon>
        <taxon>Embryophyta</taxon>
        <taxon>Tracheophyta</taxon>
        <taxon>Spermatophyta</taxon>
        <taxon>Magnoliopsida</taxon>
        <taxon>eudicotyledons</taxon>
        <taxon>Gunneridae</taxon>
        <taxon>Pentapetalae</taxon>
        <taxon>rosids</taxon>
        <taxon>malvids</taxon>
        <taxon>Brassicales</taxon>
        <taxon>Brassicaceae</taxon>
        <taxon>Coluteocarpeae</taxon>
        <taxon>Microthlaspi</taxon>
    </lineage>
</organism>
<protein>
    <recommendedName>
        <fullName evidence="1">F-box domain-containing protein</fullName>
    </recommendedName>
</protein>
<accession>A0A6D2HDI2</accession>
<sequence>MESMKGRCAIRGCSQLESENKRRKVSSSSSGLCSLPDAVALSCLAQVSRLDLAALAMASKRYRSLVASRELRRLRYTIGCVEAWLYVCLRISPERNPRWFVFHPLQGRLIALPVHQALPESSSSFVTLGSGVYVIGGLVNGEPTSDVSFFDCYERTMCSRPSMKMARASASAHLIDGKIYVFGGLRDDSGSDSSNWAEIYDRKTKTWDLLSVSTPKMPLNIQHSVVIDEDEELKVYAVDKDGQDLSFSPRGGRDEWCVFDDGVFGFVLFRPGPGGRILWAFPHELYWSEVKLQKLRPNLVSSGITKLCLNSAGNIVIFWNAQPQGPESFELWSAEISFDIRKIYLAAQDFTTYELCGEFVWFAPVLKPAPHRVQVLFADSLCT</sequence>
<dbReference type="InterPro" id="IPR036047">
    <property type="entry name" value="F-box-like_dom_sf"/>
</dbReference>
<dbReference type="Gene3D" id="2.120.10.80">
    <property type="entry name" value="Kelch-type beta propeller"/>
    <property type="match status" value="1"/>
</dbReference>
<evidence type="ECO:0000313" key="2">
    <source>
        <dbReference type="EMBL" id="CAA7013816.1"/>
    </source>
</evidence>
<dbReference type="PROSITE" id="PS50181">
    <property type="entry name" value="FBOX"/>
    <property type="match status" value="1"/>
</dbReference>
<evidence type="ECO:0000259" key="1">
    <source>
        <dbReference type="PROSITE" id="PS50181"/>
    </source>
</evidence>
<evidence type="ECO:0000313" key="3">
    <source>
        <dbReference type="Proteomes" id="UP000467841"/>
    </source>
</evidence>
<dbReference type="Pfam" id="PF00646">
    <property type="entry name" value="F-box"/>
    <property type="match status" value="1"/>
</dbReference>
<dbReference type="Proteomes" id="UP000467841">
    <property type="component" value="Unassembled WGS sequence"/>
</dbReference>
<dbReference type="AlphaFoldDB" id="A0A6D2HDI2"/>